<feature type="short sequence motif" description="GXGXXG" evidence="4">
    <location>
        <begin position="10"/>
        <end position="15"/>
    </location>
</feature>
<reference evidence="6 7" key="1">
    <citation type="submission" date="2018-06" db="EMBL/GenBank/DDBJ databases">
        <authorList>
            <consortium name="Pathogen Informatics"/>
            <person name="Doyle S."/>
        </authorList>
    </citation>
    <scope>NUCLEOTIDE SEQUENCE [LARGE SCALE GENOMIC DNA]</scope>
    <source>
        <strain evidence="6 7">NCTC13149</strain>
    </source>
</reference>
<dbReference type="EMBL" id="UGSZ01000001">
    <property type="protein sequence ID" value="SUB56280.1"/>
    <property type="molecule type" value="Genomic_DNA"/>
</dbReference>
<dbReference type="PROSITE" id="PS51635">
    <property type="entry name" value="PNPLA"/>
    <property type="match status" value="1"/>
</dbReference>
<dbReference type="AlphaFoldDB" id="A0A379C1Z0"/>
<evidence type="ECO:0000313" key="6">
    <source>
        <dbReference type="EMBL" id="SUB56280.1"/>
    </source>
</evidence>
<organism evidence="6 7">
    <name type="scientific">Peptoniphilus lacrimalis</name>
    <dbReference type="NCBI Taxonomy" id="33031"/>
    <lineage>
        <taxon>Bacteria</taxon>
        <taxon>Bacillati</taxon>
        <taxon>Bacillota</taxon>
        <taxon>Tissierellia</taxon>
        <taxon>Tissierellales</taxon>
        <taxon>Peptoniphilaceae</taxon>
        <taxon>Peptoniphilus</taxon>
    </lineage>
</organism>
<feature type="domain" description="PNPLA" evidence="5">
    <location>
        <begin position="6"/>
        <end position="192"/>
    </location>
</feature>
<feature type="active site" description="Proton acceptor" evidence="4">
    <location>
        <position position="179"/>
    </location>
</feature>
<dbReference type="PANTHER" id="PTHR14226">
    <property type="entry name" value="NEUROPATHY TARGET ESTERASE/SWISS CHEESE D.MELANOGASTER"/>
    <property type="match status" value="1"/>
</dbReference>
<dbReference type="STRING" id="1122949.GCA_000378725_00121"/>
<gene>
    <name evidence="6" type="ORF">NCTC13149_00050</name>
</gene>
<dbReference type="GO" id="GO:0016042">
    <property type="term" value="P:lipid catabolic process"/>
    <property type="evidence" value="ECO:0007669"/>
    <property type="project" value="UniProtKB-UniRule"/>
</dbReference>
<sequence length="347" mass="39938">MDKYGLVLEGGGARGAYHVGAYLALCELGFKFQAIVGSSIGAINAAMFVSGDSYDCLRAWRSLDLEYFNKNIEISNKNFKNLDLIEIIKNRLNEITKKITDIGVSPQPLFDLVDKLICEDKIRNSQIDFGLCTVNISDFKSEELFCEDMPEGQIKNYIIASCYLPIFKMRPINGKYYLDGGFHSQAPINMVLKKGLTPIVIRLKNLPINDDLSQAKYIISPKHSLGKIMDFDPEKSDNLIRLGYFDTYKEIKNLKGYDYYIKEIPEEDSLKYIYMILKNSLKENENLLMRYIVENLIPKMAKEFNVKNDYDYRDILYLLIEREAKKKHIDRLKIYSVDELVGEIISG</sequence>
<dbReference type="GO" id="GO:0016787">
    <property type="term" value="F:hydrolase activity"/>
    <property type="evidence" value="ECO:0007669"/>
    <property type="project" value="UniProtKB-UniRule"/>
</dbReference>
<dbReference type="Proteomes" id="UP000255517">
    <property type="component" value="Unassembled WGS sequence"/>
</dbReference>
<keyword evidence="3 4" id="KW-0443">Lipid metabolism</keyword>
<dbReference type="OrthoDB" id="9770965at2"/>
<evidence type="ECO:0000256" key="4">
    <source>
        <dbReference type="PROSITE-ProRule" id="PRU01161"/>
    </source>
</evidence>
<keyword evidence="1 4" id="KW-0378">Hydrolase</keyword>
<dbReference type="Gene3D" id="3.40.1090.10">
    <property type="entry name" value="Cytosolic phospholipase A2 catalytic domain"/>
    <property type="match status" value="2"/>
</dbReference>
<name>A0A379C1Z0_9FIRM</name>
<dbReference type="PANTHER" id="PTHR14226:SF57">
    <property type="entry name" value="BLR7027 PROTEIN"/>
    <property type="match status" value="1"/>
</dbReference>
<dbReference type="InterPro" id="IPR016035">
    <property type="entry name" value="Acyl_Trfase/lysoPLipase"/>
</dbReference>
<evidence type="ECO:0000256" key="2">
    <source>
        <dbReference type="ARBA" id="ARBA00022963"/>
    </source>
</evidence>
<evidence type="ECO:0000313" key="7">
    <source>
        <dbReference type="Proteomes" id="UP000255517"/>
    </source>
</evidence>
<dbReference type="CDD" id="cd07209">
    <property type="entry name" value="Pat_hypo_Ecoli_Z1214_like"/>
    <property type="match status" value="1"/>
</dbReference>
<feature type="short sequence motif" description="DGA/G" evidence="4">
    <location>
        <begin position="179"/>
        <end position="181"/>
    </location>
</feature>
<dbReference type="SUPFAM" id="SSF52151">
    <property type="entry name" value="FabD/lysophospholipase-like"/>
    <property type="match status" value="1"/>
</dbReference>
<protein>
    <submittedName>
        <fullName evidence="6">Patatin-like phospholipase</fullName>
    </submittedName>
</protein>
<dbReference type="RefSeq" id="WP_009345404.1">
    <property type="nucleotide sequence ID" value="NZ_CAMUOS010000005.1"/>
</dbReference>
<evidence type="ECO:0000256" key="1">
    <source>
        <dbReference type="ARBA" id="ARBA00022801"/>
    </source>
</evidence>
<dbReference type="Pfam" id="PF01734">
    <property type="entry name" value="Patatin"/>
    <property type="match status" value="1"/>
</dbReference>
<evidence type="ECO:0000259" key="5">
    <source>
        <dbReference type="PROSITE" id="PS51635"/>
    </source>
</evidence>
<feature type="active site" description="Nucleophile" evidence="4">
    <location>
        <position position="39"/>
    </location>
</feature>
<keyword evidence="2 4" id="KW-0442">Lipid degradation</keyword>
<evidence type="ECO:0000256" key="3">
    <source>
        <dbReference type="ARBA" id="ARBA00023098"/>
    </source>
</evidence>
<proteinExistence type="predicted"/>
<dbReference type="InterPro" id="IPR002641">
    <property type="entry name" value="PNPLA_dom"/>
</dbReference>
<dbReference type="InterPro" id="IPR050301">
    <property type="entry name" value="NTE"/>
</dbReference>
<feature type="short sequence motif" description="GXSXG" evidence="4">
    <location>
        <begin position="37"/>
        <end position="41"/>
    </location>
</feature>
<accession>A0A379C1Z0</accession>